<evidence type="ECO:0008006" key="3">
    <source>
        <dbReference type="Google" id="ProtNLM"/>
    </source>
</evidence>
<evidence type="ECO:0000313" key="1">
    <source>
        <dbReference type="EMBL" id="QQM29066.1"/>
    </source>
</evidence>
<dbReference type="SUPFAM" id="SSF46689">
    <property type="entry name" value="Homeodomain-like"/>
    <property type="match status" value="1"/>
</dbReference>
<gene>
    <name evidence="1" type="ORF">JET14_12025</name>
</gene>
<dbReference type="InterPro" id="IPR009057">
    <property type="entry name" value="Homeodomain-like_sf"/>
</dbReference>
<dbReference type="RefSeq" id="WP_200333786.1">
    <property type="nucleotide sequence ID" value="NZ_CP066786.1"/>
</dbReference>
<reference evidence="1 2" key="1">
    <citation type="submission" date="2020-12" db="EMBL/GenBank/DDBJ databases">
        <authorList>
            <person name="Zheng R.K."/>
            <person name="Sun C.M."/>
        </authorList>
    </citation>
    <scope>NUCLEOTIDE SEQUENCE [LARGE SCALE GENOMIC DNA]</scope>
    <source>
        <strain evidence="1 2">ZRK001</strain>
    </source>
</reference>
<dbReference type="AlphaFoldDB" id="A0A7T7HH31"/>
<organism evidence="1 2">
    <name type="scientific">Martelella lutilitoris</name>
    <dbReference type="NCBI Taxonomy" id="2583532"/>
    <lineage>
        <taxon>Bacteria</taxon>
        <taxon>Pseudomonadati</taxon>
        <taxon>Pseudomonadota</taxon>
        <taxon>Alphaproteobacteria</taxon>
        <taxon>Hyphomicrobiales</taxon>
        <taxon>Aurantimonadaceae</taxon>
        <taxon>Martelella</taxon>
    </lineage>
</organism>
<protein>
    <recommendedName>
        <fullName evidence="3">Mor transcription activator domain-containing protein</fullName>
    </recommendedName>
</protein>
<evidence type="ECO:0000313" key="2">
    <source>
        <dbReference type="Proteomes" id="UP000596083"/>
    </source>
</evidence>
<proteinExistence type="predicted"/>
<name>A0A7T7HH31_9HYPH</name>
<sequence length="128" mass="14487">MSGLPDRRETLPQSIEEIADTIGVRLALKLVQTFGGQEVKFPVKPHDRHPVILALGKEDGLRICDYMGGQRFSVPHCRPRRNAKADIERLEAQGLTRGQIARRLGLTERWVRKMANDPPPDHPDLFSE</sequence>
<dbReference type="EMBL" id="CP066786">
    <property type="protein sequence ID" value="QQM29066.1"/>
    <property type="molecule type" value="Genomic_DNA"/>
</dbReference>
<dbReference type="Proteomes" id="UP000596083">
    <property type="component" value="Chromosome"/>
</dbReference>
<accession>A0A7T7HH31</accession>
<dbReference type="KEGG" id="mlut:JET14_12025"/>